<dbReference type="Gene3D" id="3.30.70.1450">
    <property type="entry name" value="Regulator of K+ conductance, C-terminal domain"/>
    <property type="match status" value="1"/>
</dbReference>
<keyword evidence="3" id="KW-1185">Reference proteome</keyword>
<dbReference type="STRING" id="1123024.GCA_000423625_03632"/>
<dbReference type="InterPro" id="IPR050144">
    <property type="entry name" value="AAE_transporter"/>
</dbReference>
<accession>A0A511D5A3</accession>
<dbReference type="PANTHER" id="PTHR30445:SF8">
    <property type="entry name" value="K(+)_H(+) ANTIPORTER SUBUNIT KHTT"/>
    <property type="match status" value="1"/>
</dbReference>
<sequence length="195" mass="20701">MGAHGLQPRPPAKASFAASDEGRCEIEIRATTVTRVNVEVTPLPGIGVRKDFALRNGRRVGVVTQRDGKIRLIVSKPDDPDACLAELYLTADEASALANLLGAPQLVAQLTEEHRDLPGIHTRQIPVRDDSVFDGRPLGDTGLRTRTGVSVVAVMRAGQIHASPSPDFTLTAGDLLVAVGTAEGLEHAKKILLHG</sequence>
<dbReference type="GO" id="GO:0006813">
    <property type="term" value="P:potassium ion transport"/>
    <property type="evidence" value="ECO:0007669"/>
    <property type="project" value="InterPro"/>
</dbReference>
<dbReference type="AlphaFoldDB" id="A0A511D5A3"/>
<dbReference type="SUPFAM" id="SSF116726">
    <property type="entry name" value="TrkA C-terminal domain-like"/>
    <property type="match status" value="1"/>
</dbReference>
<dbReference type="PROSITE" id="PS51202">
    <property type="entry name" value="RCK_C"/>
    <property type="match status" value="1"/>
</dbReference>
<evidence type="ECO:0000313" key="3">
    <source>
        <dbReference type="Proteomes" id="UP000321328"/>
    </source>
</evidence>
<evidence type="ECO:0000259" key="1">
    <source>
        <dbReference type="PROSITE" id="PS51202"/>
    </source>
</evidence>
<dbReference type="Pfam" id="PF02080">
    <property type="entry name" value="TrkA_C"/>
    <property type="match status" value="1"/>
</dbReference>
<evidence type="ECO:0000313" key="2">
    <source>
        <dbReference type="EMBL" id="GEL18774.1"/>
    </source>
</evidence>
<dbReference type="PIRSF" id="PIRSF005028">
    <property type="entry name" value="KhtT"/>
    <property type="match status" value="1"/>
</dbReference>
<proteinExistence type="predicted"/>
<dbReference type="InterPro" id="IPR058776">
    <property type="entry name" value="KhtT-like_N"/>
</dbReference>
<dbReference type="InterPro" id="IPR006037">
    <property type="entry name" value="RCK_C"/>
</dbReference>
<comment type="caution">
    <text evidence="2">The sequence shown here is derived from an EMBL/GenBank/DDBJ whole genome shotgun (WGS) entry which is preliminary data.</text>
</comment>
<dbReference type="InterPro" id="IPR026278">
    <property type="entry name" value="KhtT"/>
</dbReference>
<name>A0A511D5A3_9PSEU</name>
<dbReference type="Proteomes" id="UP000321328">
    <property type="component" value="Unassembled WGS sequence"/>
</dbReference>
<reference evidence="2 3" key="1">
    <citation type="submission" date="2019-07" db="EMBL/GenBank/DDBJ databases">
        <title>Whole genome shotgun sequence of Pseudonocardia asaccharolytica NBRC 16224.</title>
        <authorList>
            <person name="Hosoyama A."/>
            <person name="Uohara A."/>
            <person name="Ohji S."/>
            <person name="Ichikawa N."/>
        </authorList>
    </citation>
    <scope>NUCLEOTIDE SEQUENCE [LARGE SCALE GENOMIC DNA]</scope>
    <source>
        <strain evidence="2 3">NBRC 16224</strain>
    </source>
</reference>
<protein>
    <submittedName>
        <fullName evidence="2">Potassium transporter TrkA</fullName>
    </submittedName>
</protein>
<organism evidence="2 3">
    <name type="scientific">Pseudonocardia asaccharolytica DSM 44247 = NBRC 16224</name>
    <dbReference type="NCBI Taxonomy" id="1123024"/>
    <lineage>
        <taxon>Bacteria</taxon>
        <taxon>Bacillati</taxon>
        <taxon>Actinomycetota</taxon>
        <taxon>Actinomycetes</taxon>
        <taxon>Pseudonocardiales</taxon>
        <taxon>Pseudonocardiaceae</taxon>
        <taxon>Pseudonocardia</taxon>
    </lineage>
</organism>
<dbReference type="EMBL" id="BJVI01000025">
    <property type="protein sequence ID" value="GEL18774.1"/>
    <property type="molecule type" value="Genomic_DNA"/>
</dbReference>
<gene>
    <name evidence="2" type="ORF">PA7_26110</name>
</gene>
<dbReference type="PANTHER" id="PTHR30445">
    <property type="entry name" value="K(+)_H(+) ANTIPORTER SUBUNIT KHTT"/>
    <property type="match status" value="1"/>
</dbReference>
<feature type="domain" description="RCK C-terminal" evidence="1">
    <location>
        <begin position="110"/>
        <end position="194"/>
    </location>
</feature>
<dbReference type="GO" id="GO:0008324">
    <property type="term" value="F:monoatomic cation transmembrane transporter activity"/>
    <property type="evidence" value="ECO:0007669"/>
    <property type="project" value="InterPro"/>
</dbReference>
<dbReference type="Pfam" id="PF25991">
    <property type="entry name" value="KhtT_N"/>
    <property type="match status" value="1"/>
</dbReference>
<dbReference type="InterPro" id="IPR036721">
    <property type="entry name" value="RCK_C_sf"/>
</dbReference>